<protein>
    <submittedName>
        <fullName evidence="1">Uncharacterized protein</fullName>
    </submittedName>
</protein>
<evidence type="ECO:0000313" key="2">
    <source>
        <dbReference type="Proteomes" id="UP000824120"/>
    </source>
</evidence>
<accession>A0A9J5ZFM9</accession>
<sequence>PCEYDKTTKVRETNIFKNVLRLRHGEKLKPTFYQNPVVGQNYTSFTRYLGLLVHDRIICPLWVQSSIDIEDIMLEHMWAAVAEKFDSDIMNG</sequence>
<dbReference type="PANTHER" id="PTHR33499:SF35">
    <property type="entry name" value="TRANSPOSASE MUDR PLANT DOMAIN-CONTAINING PROTEIN"/>
    <property type="match status" value="1"/>
</dbReference>
<proteinExistence type="predicted"/>
<name>A0A9J5ZFM9_SOLCO</name>
<dbReference type="Proteomes" id="UP000824120">
    <property type="component" value="Chromosome 4"/>
</dbReference>
<organism evidence="1 2">
    <name type="scientific">Solanum commersonii</name>
    <name type="common">Commerson's wild potato</name>
    <name type="synonym">Commerson's nightshade</name>
    <dbReference type="NCBI Taxonomy" id="4109"/>
    <lineage>
        <taxon>Eukaryota</taxon>
        <taxon>Viridiplantae</taxon>
        <taxon>Streptophyta</taxon>
        <taxon>Embryophyta</taxon>
        <taxon>Tracheophyta</taxon>
        <taxon>Spermatophyta</taxon>
        <taxon>Magnoliopsida</taxon>
        <taxon>eudicotyledons</taxon>
        <taxon>Gunneridae</taxon>
        <taxon>Pentapetalae</taxon>
        <taxon>asterids</taxon>
        <taxon>lamiids</taxon>
        <taxon>Solanales</taxon>
        <taxon>Solanaceae</taxon>
        <taxon>Solanoideae</taxon>
        <taxon>Solaneae</taxon>
        <taxon>Solanum</taxon>
    </lineage>
</organism>
<feature type="non-terminal residue" evidence="1">
    <location>
        <position position="1"/>
    </location>
</feature>
<evidence type="ECO:0000313" key="1">
    <source>
        <dbReference type="EMBL" id="KAG5611229.1"/>
    </source>
</evidence>
<dbReference type="EMBL" id="JACXVP010000004">
    <property type="protein sequence ID" value="KAG5611229.1"/>
    <property type="molecule type" value="Genomic_DNA"/>
</dbReference>
<comment type="caution">
    <text evidence="1">The sequence shown here is derived from an EMBL/GenBank/DDBJ whole genome shotgun (WGS) entry which is preliminary data.</text>
</comment>
<dbReference type="PANTHER" id="PTHR33499">
    <property type="entry name" value="OS12G0282400 PROTEIN-RELATED"/>
    <property type="match status" value="1"/>
</dbReference>
<dbReference type="AlphaFoldDB" id="A0A9J5ZFM9"/>
<keyword evidence="2" id="KW-1185">Reference proteome</keyword>
<reference evidence="1 2" key="1">
    <citation type="submission" date="2020-09" db="EMBL/GenBank/DDBJ databases">
        <title>De no assembly of potato wild relative species, Solanum commersonii.</title>
        <authorList>
            <person name="Cho K."/>
        </authorList>
    </citation>
    <scope>NUCLEOTIDE SEQUENCE [LARGE SCALE GENOMIC DNA]</scope>
    <source>
        <strain evidence="1">LZ3.2</strain>
        <tissue evidence="1">Leaf</tissue>
    </source>
</reference>
<gene>
    <name evidence="1" type="ORF">H5410_022510</name>
</gene>